<dbReference type="GO" id="GO:0016020">
    <property type="term" value="C:membrane"/>
    <property type="evidence" value="ECO:0007669"/>
    <property type="project" value="TreeGrafter"/>
</dbReference>
<dbReference type="Proteomes" id="UP000295741">
    <property type="component" value="Unassembled WGS sequence"/>
</dbReference>
<dbReference type="RefSeq" id="WP_133472614.1">
    <property type="nucleotide sequence ID" value="NZ_SNWP01000010.1"/>
</dbReference>
<comment type="caution">
    <text evidence="4">The sequence shown here is derived from an EMBL/GenBank/DDBJ whole genome shotgun (WGS) entry which is preliminary data.</text>
</comment>
<dbReference type="GO" id="GO:0006508">
    <property type="term" value="P:proteolysis"/>
    <property type="evidence" value="ECO:0007669"/>
    <property type="project" value="InterPro"/>
</dbReference>
<protein>
    <submittedName>
        <fullName evidence="4">Proline-specific peptidase</fullName>
    </submittedName>
</protein>
<evidence type="ECO:0000256" key="2">
    <source>
        <dbReference type="ARBA" id="ARBA00022801"/>
    </source>
</evidence>
<dbReference type="Pfam" id="PF00561">
    <property type="entry name" value="Abhydrolase_1"/>
    <property type="match status" value="1"/>
</dbReference>
<sequence>MRKLVTLSTFIFLFFKLSAQYKHDSIPLKSGYLHFYTKGTGAPLVLLQGGPGFSSYYMRAIADSLPGYQCILIDYEGTGRSQYRKPDTGWVNPDKVVADIEKVRQKLGIGSWTVIGHSYGTHFGLSYAIQYPQHVRQIILVSSIGTDNRFQRYSNDNAMMRLTDQDMTTVGNIGADTSLNAVDKEFKMQAIFLKSYFFDKKKITSFLSSIPVLEKTIFFSNDFFNAYFDQPGFWKWDIATKAYALQKKVNIIQGRQDFLNDGTQEIMNLRLADSKITYIERSGHFPWVERPTVFFPLLRSLLK</sequence>
<gene>
    <name evidence="4" type="ORF">BC659_0107</name>
</gene>
<reference evidence="4 5" key="1">
    <citation type="submission" date="2019-03" db="EMBL/GenBank/DDBJ databases">
        <title>Genomic Encyclopedia of Archaeal and Bacterial Type Strains, Phase II (KMG-II): from individual species to whole genera.</title>
        <authorList>
            <person name="Goeker M."/>
        </authorList>
    </citation>
    <scope>NUCLEOTIDE SEQUENCE [LARGE SCALE GENOMIC DNA]</scope>
    <source>
        <strain evidence="4 5">DSM 28323</strain>
    </source>
</reference>
<dbReference type="Gene3D" id="3.40.50.1820">
    <property type="entry name" value="alpha/beta hydrolase"/>
    <property type="match status" value="1"/>
</dbReference>
<dbReference type="PANTHER" id="PTHR43798">
    <property type="entry name" value="MONOACYLGLYCEROL LIPASE"/>
    <property type="match status" value="1"/>
</dbReference>
<feature type="domain" description="AB hydrolase-1" evidence="3">
    <location>
        <begin position="43"/>
        <end position="261"/>
    </location>
</feature>
<dbReference type="InterPro" id="IPR000073">
    <property type="entry name" value="AB_hydrolase_1"/>
</dbReference>
<comment type="similarity">
    <text evidence="1">Belongs to the peptidase S33 family.</text>
</comment>
<organism evidence="4 5">
    <name type="scientific">Sediminibacterium goheungense</name>
    <dbReference type="NCBI Taxonomy" id="1086393"/>
    <lineage>
        <taxon>Bacteria</taxon>
        <taxon>Pseudomonadati</taxon>
        <taxon>Bacteroidota</taxon>
        <taxon>Chitinophagia</taxon>
        <taxon>Chitinophagales</taxon>
        <taxon>Chitinophagaceae</taxon>
        <taxon>Sediminibacterium</taxon>
    </lineage>
</organism>
<dbReference type="GO" id="GO:0008233">
    <property type="term" value="F:peptidase activity"/>
    <property type="evidence" value="ECO:0007669"/>
    <property type="project" value="InterPro"/>
</dbReference>
<evidence type="ECO:0000259" key="3">
    <source>
        <dbReference type="Pfam" id="PF00561"/>
    </source>
</evidence>
<dbReference type="PRINTS" id="PR00793">
    <property type="entry name" value="PROAMNOPTASE"/>
</dbReference>
<dbReference type="EMBL" id="SNWP01000010">
    <property type="protein sequence ID" value="TDO28049.1"/>
    <property type="molecule type" value="Genomic_DNA"/>
</dbReference>
<keyword evidence="5" id="KW-1185">Reference proteome</keyword>
<dbReference type="AlphaFoldDB" id="A0A4R6IYW1"/>
<dbReference type="PANTHER" id="PTHR43798:SF33">
    <property type="entry name" value="HYDROLASE, PUTATIVE (AFU_ORTHOLOGUE AFUA_2G14860)-RELATED"/>
    <property type="match status" value="1"/>
</dbReference>
<dbReference type="OrthoDB" id="9796770at2"/>
<dbReference type="PRINTS" id="PR00111">
    <property type="entry name" value="ABHYDROLASE"/>
</dbReference>
<keyword evidence="2" id="KW-0378">Hydrolase</keyword>
<dbReference type="InterPro" id="IPR050266">
    <property type="entry name" value="AB_hydrolase_sf"/>
</dbReference>
<dbReference type="InterPro" id="IPR029058">
    <property type="entry name" value="AB_hydrolase_fold"/>
</dbReference>
<evidence type="ECO:0000256" key="1">
    <source>
        <dbReference type="ARBA" id="ARBA00010088"/>
    </source>
</evidence>
<dbReference type="SUPFAM" id="SSF53474">
    <property type="entry name" value="alpha/beta-Hydrolases"/>
    <property type="match status" value="1"/>
</dbReference>
<proteinExistence type="inferred from homology"/>
<evidence type="ECO:0000313" key="4">
    <source>
        <dbReference type="EMBL" id="TDO28049.1"/>
    </source>
</evidence>
<dbReference type="InterPro" id="IPR002410">
    <property type="entry name" value="Peptidase_S33"/>
</dbReference>
<evidence type="ECO:0000313" key="5">
    <source>
        <dbReference type="Proteomes" id="UP000295741"/>
    </source>
</evidence>
<name>A0A4R6IYW1_9BACT</name>
<accession>A0A4R6IYW1</accession>